<accession>A0A1I7SY41</accession>
<sequence length="398" mass="44453">LRQPEHRRRQDRGEEDPGLVEQAEVERLRQEHGRDHRGREVEAGEGDRRDPRQAQAEAHAVRQDRDRDEVDDHVGGRGDRIVLAQRAVERDQQREHLDHADHDQADEAEQSPLAHGRATRGVPERGQQTADEQGDADDDRVLDVHDLADVEQPDGRPGDHRVAGAQTPGGGERAHREDEAGDGARCGADVERARHLRGPRPPVVRGEGEGARRAERADQVPGEEQTERAERAELGLRPADAADHERQRADHPERVGDEPRRGAEGPPVPLPERGQARRDVVVPGQARERSDVGSREDRDDDHHRDERDGEGELREPAQGALQHAHRFRRLGALGRLDGLRRGGLRGRFAHAEYFTERMLRNILGTRCSRAKWYPGSMRARRIGPEPGRSPSSCPAPGG</sequence>
<feature type="compositionally biased region" description="Basic and acidic residues" evidence="1">
    <location>
        <begin position="225"/>
        <end position="263"/>
    </location>
</feature>
<feature type="compositionally biased region" description="Basic residues" evidence="1">
    <location>
        <begin position="1"/>
        <end position="10"/>
    </location>
</feature>
<feature type="compositionally biased region" description="Basic and acidic residues" evidence="1">
    <location>
        <begin position="206"/>
        <end position="218"/>
    </location>
</feature>
<dbReference type="WBParaSite" id="Csp11.Scaffold259.g700.t1">
    <property type="protein sequence ID" value="Csp11.Scaffold259.g700.t1"/>
    <property type="gene ID" value="Csp11.Scaffold259.g700"/>
</dbReference>
<evidence type="ECO:0000313" key="2">
    <source>
        <dbReference type="Proteomes" id="UP000095282"/>
    </source>
</evidence>
<feature type="compositionally biased region" description="Basic and acidic residues" evidence="1">
    <location>
        <begin position="274"/>
        <end position="315"/>
    </location>
</feature>
<feature type="compositionally biased region" description="Basic and acidic residues" evidence="1">
    <location>
        <begin position="139"/>
        <end position="162"/>
    </location>
</feature>
<name>A0A1I7SY41_9PELO</name>
<dbReference type="AlphaFoldDB" id="A0A1I7SY41"/>
<keyword evidence="2" id="KW-1185">Reference proteome</keyword>
<evidence type="ECO:0000256" key="1">
    <source>
        <dbReference type="SAM" id="MobiDB-lite"/>
    </source>
</evidence>
<feature type="compositionally biased region" description="Basic and acidic residues" evidence="1">
    <location>
        <begin position="24"/>
        <end position="52"/>
    </location>
</feature>
<dbReference type="Proteomes" id="UP000095282">
    <property type="component" value="Unplaced"/>
</dbReference>
<feature type="region of interest" description="Disordered" evidence="1">
    <location>
        <begin position="378"/>
        <end position="398"/>
    </location>
</feature>
<protein>
    <submittedName>
        <fullName evidence="3">RNA polymerase beta subunit</fullName>
    </submittedName>
</protein>
<feature type="compositionally biased region" description="Basic and acidic residues" evidence="1">
    <location>
        <begin position="59"/>
        <end position="80"/>
    </location>
</feature>
<feature type="region of interest" description="Disordered" evidence="1">
    <location>
        <begin position="1"/>
        <end position="322"/>
    </location>
</feature>
<reference evidence="3" key="1">
    <citation type="submission" date="2016-11" db="UniProtKB">
        <authorList>
            <consortium name="WormBaseParasite"/>
        </authorList>
    </citation>
    <scope>IDENTIFICATION</scope>
</reference>
<evidence type="ECO:0000313" key="3">
    <source>
        <dbReference type="WBParaSite" id="Csp11.Scaffold259.g700.t1"/>
    </source>
</evidence>
<feature type="compositionally biased region" description="Basic and acidic residues" evidence="1">
    <location>
        <begin position="87"/>
        <end position="105"/>
    </location>
</feature>
<proteinExistence type="predicted"/>
<organism evidence="2 3">
    <name type="scientific">Caenorhabditis tropicalis</name>
    <dbReference type="NCBI Taxonomy" id="1561998"/>
    <lineage>
        <taxon>Eukaryota</taxon>
        <taxon>Metazoa</taxon>
        <taxon>Ecdysozoa</taxon>
        <taxon>Nematoda</taxon>
        <taxon>Chromadorea</taxon>
        <taxon>Rhabditida</taxon>
        <taxon>Rhabditina</taxon>
        <taxon>Rhabditomorpha</taxon>
        <taxon>Rhabditoidea</taxon>
        <taxon>Rhabditidae</taxon>
        <taxon>Peloderinae</taxon>
        <taxon>Caenorhabditis</taxon>
    </lineage>
</organism>